<reference evidence="1 2" key="1">
    <citation type="submission" date="2014-06" db="EMBL/GenBank/DDBJ databases">
        <authorList>
            <person name="Urmite Genomes Urmite Genomes"/>
        </authorList>
    </citation>
    <scope>NUCLEOTIDE SEQUENCE [LARGE SCALE GENOMIC DNA]</scope>
</reference>
<evidence type="ECO:0000313" key="1">
    <source>
        <dbReference type="EMBL" id="CDZ76357.1"/>
    </source>
</evidence>
<dbReference type="Proteomes" id="UP000044071">
    <property type="component" value="Unassembled WGS sequence"/>
</dbReference>
<sequence length="49" mass="5464">MKQSKYLDSQILSILKQYEGGTPGWGSSQEGTKFPCASVHPFARLIYSQ</sequence>
<accession>A0A078KTR6</accession>
<proteinExistence type="predicted"/>
<organism evidence="1 2">
    <name type="scientific">Legionella massiliensis</name>
    <dbReference type="NCBI Taxonomy" id="1034943"/>
    <lineage>
        <taxon>Bacteria</taxon>
        <taxon>Pseudomonadati</taxon>
        <taxon>Pseudomonadota</taxon>
        <taxon>Gammaproteobacteria</taxon>
        <taxon>Legionellales</taxon>
        <taxon>Legionellaceae</taxon>
        <taxon>Legionella</taxon>
    </lineage>
</organism>
<dbReference type="STRING" id="1034943.BN59_00625"/>
<evidence type="ECO:0000313" key="2">
    <source>
        <dbReference type="Proteomes" id="UP000044071"/>
    </source>
</evidence>
<keyword evidence="2" id="KW-1185">Reference proteome</keyword>
<gene>
    <name evidence="1" type="ORF">BN59_00625</name>
</gene>
<protein>
    <submittedName>
        <fullName evidence="1">Uncharacterized protein</fullName>
    </submittedName>
</protein>
<dbReference type="AlphaFoldDB" id="A0A078KTR6"/>
<dbReference type="EMBL" id="CCSB01000001">
    <property type="protein sequence ID" value="CDZ76357.1"/>
    <property type="molecule type" value="Genomic_DNA"/>
</dbReference>
<name>A0A078KTR6_9GAMM</name>